<dbReference type="Gene3D" id="2.130.10.10">
    <property type="entry name" value="YVTN repeat-like/Quinoprotein amine dehydrogenase"/>
    <property type="match status" value="1"/>
</dbReference>
<evidence type="ECO:0000256" key="1">
    <source>
        <dbReference type="ARBA" id="ARBA00022574"/>
    </source>
</evidence>
<keyword evidence="2" id="KW-0677">Repeat</keyword>
<dbReference type="PROSITE" id="PS50082">
    <property type="entry name" value="WD_REPEATS_2"/>
    <property type="match status" value="1"/>
</dbReference>
<evidence type="ECO:0000313" key="5">
    <source>
        <dbReference type="Proteomes" id="UP000039324"/>
    </source>
</evidence>
<keyword evidence="5" id="KW-1185">Reference proteome</keyword>
<feature type="repeat" description="WD" evidence="3">
    <location>
        <begin position="1"/>
        <end position="32"/>
    </location>
</feature>
<sequence>MALSASCAVLASAGDDGVVKLWDLRSRQCLHTLRQAASGTPRTHYRYVFFKSAVVNVAMQPDADAIASKVTLVERLGKSVNVVTRLSTAPMPAGSRSNRQQQPFRDDDVVPAGDVVAVLTSKLSAQADEIEALQRDRDRWAKVACDLFRLCKHDIEAMDCQYD</sequence>
<keyword evidence="1 3" id="KW-0853">WD repeat</keyword>
<dbReference type="InterPro" id="IPR036322">
    <property type="entry name" value="WD40_repeat_dom_sf"/>
</dbReference>
<dbReference type="EMBL" id="CDSF01000002">
    <property type="protein sequence ID" value="CEO94805.1"/>
    <property type="molecule type" value="Genomic_DNA"/>
</dbReference>
<dbReference type="InterPro" id="IPR019775">
    <property type="entry name" value="WD40_repeat_CS"/>
</dbReference>
<dbReference type="PROSITE" id="PS50294">
    <property type="entry name" value="WD_REPEATS_REGION"/>
    <property type="match status" value="1"/>
</dbReference>
<dbReference type="InterPro" id="IPR015943">
    <property type="entry name" value="WD40/YVTN_repeat-like_dom_sf"/>
</dbReference>
<organism evidence="4 5">
    <name type="scientific">Plasmodiophora brassicae</name>
    <name type="common">Clubroot disease agent</name>
    <dbReference type="NCBI Taxonomy" id="37360"/>
    <lineage>
        <taxon>Eukaryota</taxon>
        <taxon>Sar</taxon>
        <taxon>Rhizaria</taxon>
        <taxon>Endomyxa</taxon>
        <taxon>Phytomyxea</taxon>
        <taxon>Plasmodiophorida</taxon>
        <taxon>Plasmodiophoridae</taxon>
        <taxon>Plasmodiophora</taxon>
    </lineage>
</organism>
<dbReference type="InterPro" id="IPR001680">
    <property type="entry name" value="WD40_rpt"/>
</dbReference>
<dbReference type="PROSITE" id="PS00678">
    <property type="entry name" value="WD_REPEATS_1"/>
    <property type="match status" value="1"/>
</dbReference>
<name>A0A0G4IIA1_PLABS</name>
<reference evidence="4 5" key="1">
    <citation type="submission" date="2015-02" db="EMBL/GenBank/DDBJ databases">
        <authorList>
            <person name="Chooi Y.-H."/>
        </authorList>
    </citation>
    <scope>NUCLEOTIDE SEQUENCE [LARGE SCALE GENOMIC DNA]</scope>
    <source>
        <strain evidence="4">E3</strain>
    </source>
</reference>
<dbReference type="AlphaFoldDB" id="A0A0G4IIA1"/>
<protein>
    <submittedName>
        <fullName evidence="4">Uncharacterized protein</fullName>
    </submittedName>
</protein>
<evidence type="ECO:0000256" key="3">
    <source>
        <dbReference type="PROSITE-ProRule" id="PRU00221"/>
    </source>
</evidence>
<dbReference type="Proteomes" id="UP000039324">
    <property type="component" value="Unassembled WGS sequence"/>
</dbReference>
<gene>
    <name evidence="4" type="ORF">PBRA_003618</name>
</gene>
<proteinExistence type="predicted"/>
<dbReference type="SUPFAM" id="SSF50978">
    <property type="entry name" value="WD40 repeat-like"/>
    <property type="match status" value="1"/>
</dbReference>
<accession>A0A0G4IIA1</accession>
<evidence type="ECO:0000313" key="4">
    <source>
        <dbReference type="EMBL" id="CEO94805.1"/>
    </source>
</evidence>
<evidence type="ECO:0000256" key="2">
    <source>
        <dbReference type="ARBA" id="ARBA00022737"/>
    </source>
</evidence>